<evidence type="ECO:0000313" key="2">
    <source>
        <dbReference type="Proteomes" id="UP000447873"/>
    </source>
</evidence>
<reference evidence="1 2" key="1">
    <citation type="submission" date="2018-12" db="EMBL/GenBank/DDBJ databases">
        <title>Venturia inaequalis Genome Resource.</title>
        <authorList>
            <person name="Lichtner F.J."/>
        </authorList>
    </citation>
    <scope>NUCLEOTIDE SEQUENCE [LARGE SCALE GENOMIC DNA]</scope>
    <source>
        <strain evidence="1 2">120213</strain>
    </source>
</reference>
<name>A0A8H3VHG4_VENIN</name>
<organism evidence="1 2">
    <name type="scientific">Venturia inaequalis</name>
    <name type="common">Apple scab fungus</name>
    <dbReference type="NCBI Taxonomy" id="5025"/>
    <lineage>
        <taxon>Eukaryota</taxon>
        <taxon>Fungi</taxon>
        <taxon>Dikarya</taxon>
        <taxon>Ascomycota</taxon>
        <taxon>Pezizomycotina</taxon>
        <taxon>Dothideomycetes</taxon>
        <taxon>Pleosporomycetidae</taxon>
        <taxon>Venturiales</taxon>
        <taxon>Venturiaceae</taxon>
        <taxon>Venturia</taxon>
    </lineage>
</organism>
<dbReference type="Proteomes" id="UP000447873">
    <property type="component" value="Unassembled WGS sequence"/>
</dbReference>
<protein>
    <submittedName>
        <fullName evidence="1">Uncharacterized protein</fullName>
    </submittedName>
</protein>
<proteinExistence type="predicted"/>
<dbReference type="EMBL" id="WNWS01000023">
    <property type="protein sequence ID" value="KAE9986989.1"/>
    <property type="molecule type" value="Genomic_DNA"/>
</dbReference>
<comment type="caution">
    <text evidence="1">The sequence shown here is derived from an EMBL/GenBank/DDBJ whole genome shotgun (WGS) entry which is preliminary data.</text>
</comment>
<dbReference type="AlphaFoldDB" id="A0A8H3VHG4"/>
<accession>A0A8H3VHG4</accession>
<evidence type="ECO:0000313" key="1">
    <source>
        <dbReference type="EMBL" id="KAE9986989.1"/>
    </source>
</evidence>
<sequence>MPAPSTTRTIKSSEVILASARDWDDWFARYKANFSRSGIWKYANPVLPSDPILPSEPTPPTPYKATSQGQGMISIEESISAEYAGLLTDCTTVYQMLKALKKMITPTTRAREFEVLREY</sequence>
<gene>
    <name evidence="1" type="ORF">EG328_004121</name>
</gene>